<keyword evidence="2" id="KW-0560">Oxidoreductase</keyword>
<dbReference type="PRINTS" id="PR00080">
    <property type="entry name" value="SDRFAMILY"/>
</dbReference>
<organism evidence="4 5">
    <name type="scientific">Lacticaseibacillus pabuli</name>
    <dbReference type="NCBI Taxonomy" id="3025672"/>
    <lineage>
        <taxon>Bacteria</taxon>
        <taxon>Bacillati</taxon>
        <taxon>Bacillota</taxon>
        <taxon>Bacilli</taxon>
        <taxon>Lactobacillales</taxon>
        <taxon>Lactobacillaceae</taxon>
        <taxon>Lacticaseibacillus</taxon>
    </lineage>
</organism>
<dbReference type="PANTHER" id="PTHR24322:SF736">
    <property type="entry name" value="RETINOL DEHYDROGENASE 10"/>
    <property type="match status" value="1"/>
</dbReference>
<comment type="similarity">
    <text evidence="1 3">Belongs to the short-chain dehydrogenases/reductases (SDR) family.</text>
</comment>
<gene>
    <name evidence="4" type="ORF">PQ472_03000</name>
</gene>
<dbReference type="EMBL" id="CP117884">
    <property type="protein sequence ID" value="WDF83219.1"/>
    <property type="molecule type" value="Genomic_DNA"/>
</dbReference>
<keyword evidence="5" id="KW-1185">Reference proteome</keyword>
<dbReference type="PRINTS" id="PR00081">
    <property type="entry name" value="GDHRDH"/>
</dbReference>
<dbReference type="CDD" id="cd05233">
    <property type="entry name" value="SDR_c"/>
    <property type="match status" value="1"/>
</dbReference>
<reference evidence="4 5" key="1">
    <citation type="submission" date="2023-02" db="EMBL/GenBank/DDBJ databases">
        <title>Genome sequence of Lacticaseibacillus sp. KACC 23028.</title>
        <authorList>
            <person name="Kim S."/>
            <person name="Heo J."/>
            <person name="Kwon S.-W."/>
        </authorList>
    </citation>
    <scope>NUCLEOTIDE SEQUENCE [LARGE SCALE GENOMIC DNA]</scope>
    <source>
        <strain evidence="4 5">KACC 23028</strain>
    </source>
</reference>
<proteinExistence type="inferred from homology"/>
<dbReference type="SUPFAM" id="SSF51735">
    <property type="entry name" value="NAD(P)-binding Rossmann-fold domains"/>
    <property type="match status" value="1"/>
</dbReference>
<evidence type="ECO:0000256" key="3">
    <source>
        <dbReference type="RuleBase" id="RU000363"/>
    </source>
</evidence>
<dbReference type="InterPro" id="IPR002347">
    <property type="entry name" value="SDR_fam"/>
</dbReference>
<sequence length="281" mass="30628">MLKKFKGKTAFITGAASGFGKAFATEASHRGMNLALVDIDGKRLKEVAESLSNTGAEVLAITGDVSLQNVVDDAVKTAMTKFGQIDLLINDAGIVIEGNVWELPPHDMQWILDANVMSQVYTMHDVIPIMQKQGTPAHILNVASMAGLLTIPGMPAYHTSKFAAVGLSESTALDLETAGIDNVGMSVFTPGFVQTDLYHSQNHRPERFQDPDNPYYQSNTYKDGEKWMKKCIETGHTIASVVKPVFDAIENDTFYILTDSGYEGELNARAQRILDGTRPSV</sequence>
<dbReference type="Pfam" id="PF00106">
    <property type="entry name" value="adh_short"/>
    <property type="match status" value="1"/>
</dbReference>
<evidence type="ECO:0000313" key="5">
    <source>
        <dbReference type="Proteomes" id="UP001220377"/>
    </source>
</evidence>
<dbReference type="Gene3D" id="3.40.50.720">
    <property type="entry name" value="NAD(P)-binding Rossmann-like Domain"/>
    <property type="match status" value="1"/>
</dbReference>
<accession>A0ABY7WSR7</accession>
<evidence type="ECO:0000256" key="1">
    <source>
        <dbReference type="ARBA" id="ARBA00006484"/>
    </source>
</evidence>
<evidence type="ECO:0000256" key="2">
    <source>
        <dbReference type="ARBA" id="ARBA00023002"/>
    </source>
</evidence>
<evidence type="ECO:0000313" key="4">
    <source>
        <dbReference type="EMBL" id="WDF83219.1"/>
    </source>
</evidence>
<dbReference type="PANTHER" id="PTHR24322">
    <property type="entry name" value="PKSB"/>
    <property type="match status" value="1"/>
</dbReference>
<dbReference type="Proteomes" id="UP001220377">
    <property type="component" value="Chromosome"/>
</dbReference>
<protein>
    <submittedName>
        <fullName evidence="4">SDR family NAD(P)-dependent oxidoreductase</fullName>
    </submittedName>
</protein>
<name>A0ABY7WSR7_9LACO</name>
<dbReference type="InterPro" id="IPR036291">
    <property type="entry name" value="NAD(P)-bd_dom_sf"/>
</dbReference>